<dbReference type="GO" id="GO:0006046">
    <property type="term" value="P:N-acetylglucosamine catabolic process"/>
    <property type="evidence" value="ECO:0007669"/>
    <property type="project" value="TreeGrafter"/>
</dbReference>
<evidence type="ECO:0000259" key="12">
    <source>
        <dbReference type="Pfam" id="PF01979"/>
    </source>
</evidence>
<evidence type="ECO:0000256" key="2">
    <source>
        <dbReference type="ARBA" id="ARBA00011899"/>
    </source>
</evidence>
<dbReference type="EC" id="3.5.1.25" evidence="2 8"/>
<protein>
    <recommendedName>
        <fullName evidence="3 8">N-acetylglucosamine-6-phosphate deacetylase</fullName>
        <ecNumber evidence="2 8">3.5.1.25</ecNumber>
    </recommendedName>
</protein>
<proteinExistence type="inferred from homology"/>
<keyword evidence="14" id="KW-1185">Reference proteome</keyword>
<dbReference type="GO" id="GO:0019262">
    <property type="term" value="P:N-acetylneuraminate catabolic process"/>
    <property type="evidence" value="ECO:0007669"/>
    <property type="project" value="UniProtKB-ARBA"/>
</dbReference>
<comment type="caution">
    <text evidence="13">The sequence shown here is derived from an EMBL/GenBank/DDBJ whole genome shotgun (WGS) entry which is preliminary data.</text>
</comment>
<feature type="binding site" evidence="11">
    <location>
        <position position="230"/>
    </location>
    <ligand>
        <name>Zn(2+)</name>
        <dbReference type="ChEBI" id="CHEBI:29105"/>
    </ligand>
</feature>
<evidence type="ECO:0000256" key="3">
    <source>
        <dbReference type="ARBA" id="ARBA00018029"/>
    </source>
</evidence>
<comment type="cofactor">
    <cofactor evidence="11">
        <name>a divalent metal cation</name>
        <dbReference type="ChEBI" id="CHEBI:60240"/>
    </cofactor>
    <text evidence="11">Binds 1 divalent metal cation per subunit.</text>
</comment>
<feature type="binding site" evidence="11">
    <location>
        <position position="209"/>
    </location>
    <ligand>
        <name>Zn(2+)</name>
        <dbReference type="ChEBI" id="CHEBI:29105"/>
    </ligand>
</feature>
<dbReference type="Proteomes" id="UP001186944">
    <property type="component" value="Unassembled WGS sequence"/>
</dbReference>
<feature type="active site" description="Proton donor/acceptor" evidence="9">
    <location>
        <position position="292"/>
    </location>
</feature>
<evidence type="ECO:0000256" key="10">
    <source>
        <dbReference type="PIRSR" id="PIRSR038994-2"/>
    </source>
</evidence>
<dbReference type="SUPFAM" id="SSF51338">
    <property type="entry name" value="Composite domain of metallo-dependent hydrolases"/>
    <property type="match status" value="1"/>
</dbReference>
<dbReference type="InterPro" id="IPR032466">
    <property type="entry name" value="Metal_Hydrolase"/>
</dbReference>
<feature type="binding site" evidence="10">
    <location>
        <begin position="233"/>
        <end position="234"/>
    </location>
    <ligand>
        <name>substrate</name>
    </ligand>
</feature>
<dbReference type="CDD" id="cd00854">
    <property type="entry name" value="NagA"/>
    <property type="match status" value="1"/>
</dbReference>
<evidence type="ECO:0000313" key="14">
    <source>
        <dbReference type="Proteomes" id="UP001186944"/>
    </source>
</evidence>
<dbReference type="InterPro" id="IPR003764">
    <property type="entry name" value="GlcNAc_6-P_deAcase"/>
</dbReference>
<evidence type="ECO:0000256" key="11">
    <source>
        <dbReference type="PIRSR" id="PIRSR038994-3"/>
    </source>
</evidence>
<feature type="binding site" evidence="10">
    <location>
        <position position="149"/>
    </location>
    <ligand>
        <name>substrate</name>
    </ligand>
</feature>
<dbReference type="SUPFAM" id="SSF51556">
    <property type="entry name" value="Metallo-dependent hydrolases"/>
    <property type="match status" value="1"/>
</dbReference>
<dbReference type="Gene3D" id="2.30.40.10">
    <property type="entry name" value="Urease, subunit C, domain 1"/>
    <property type="match status" value="1"/>
</dbReference>
<dbReference type="InterPro" id="IPR011059">
    <property type="entry name" value="Metal-dep_hydrolase_composite"/>
</dbReference>
<evidence type="ECO:0000313" key="13">
    <source>
        <dbReference type="EMBL" id="KAK3100096.1"/>
    </source>
</evidence>
<dbReference type="PANTHER" id="PTHR11113:SF14">
    <property type="entry name" value="N-ACETYLGLUCOSAMINE-6-PHOSPHATE DEACETYLASE"/>
    <property type="match status" value="1"/>
</dbReference>
<feature type="domain" description="Amidohydrolase-related" evidence="12">
    <location>
        <begin position="57"/>
        <end position="404"/>
    </location>
</feature>
<evidence type="ECO:0000256" key="1">
    <source>
        <dbReference type="ARBA" id="ARBA00010716"/>
    </source>
</evidence>
<evidence type="ECO:0000256" key="7">
    <source>
        <dbReference type="ARBA" id="ARBA00047647"/>
    </source>
</evidence>
<reference evidence="13" key="1">
    <citation type="submission" date="2019-08" db="EMBL/GenBank/DDBJ databases">
        <title>The improved chromosome-level genome for the pearl oyster Pinctada fucata martensii using PacBio sequencing and Hi-C.</title>
        <authorList>
            <person name="Zheng Z."/>
        </authorList>
    </citation>
    <scope>NUCLEOTIDE SEQUENCE</scope>
    <source>
        <strain evidence="13">ZZ-2019</strain>
        <tissue evidence="13">Adductor muscle</tissue>
    </source>
</reference>
<keyword evidence="4 11" id="KW-0479">Metal-binding</keyword>
<dbReference type="FunFam" id="3.20.20.140:FF:000023">
    <property type="entry name" value="N-acetylglucosamine-6-phosphate deacetylase"/>
    <property type="match status" value="1"/>
</dbReference>
<keyword evidence="6 8" id="KW-0119">Carbohydrate metabolism</keyword>
<dbReference type="EMBL" id="VSWD01000006">
    <property type="protein sequence ID" value="KAK3100096.1"/>
    <property type="molecule type" value="Genomic_DNA"/>
</dbReference>
<dbReference type="Pfam" id="PF01979">
    <property type="entry name" value="Amidohydro_1"/>
    <property type="match status" value="1"/>
</dbReference>
<gene>
    <name evidence="13" type="ORF">FSP39_014705</name>
</gene>
<organism evidence="13 14">
    <name type="scientific">Pinctada imbricata</name>
    <name type="common">Atlantic pearl-oyster</name>
    <name type="synonym">Pinctada martensii</name>
    <dbReference type="NCBI Taxonomy" id="66713"/>
    <lineage>
        <taxon>Eukaryota</taxon>
        <taxon>Metazoa</taxon>
        <taxon>Spiralia</taxon>
        <taxon>Lophotrochozoa</taxon>
        <taxon>Mollusca</taxon>
        <taxon>Bivalvia</taxon>
        <taxon>Autobranchia</taxon>
        <taxon>Pteriomorphia</taxon>
        <taxon>Pterioida</taxon>
        <taxon>Pterioidea</taxon>
        <taxon>Pteriidae</taxon>
        <taxon>Pinctada</taxon>
    </lineage>
</organism>
<evidence type="ECO:0000256" key="5">
    <source>
        <dbReference type="ARBA" id="ARBA00022801"/>
    </source>
</evidence>
<dbReference type="GO" id="GO:0106279">
    <property type="term" value="P:negative regulation of UDP-N-acetylglucosamine biosynthetic process"/>
    <property type="evidence" value="ECO:0007669"/>
    <property type="project" value="UniProtKB-ARBA"/>
</dbReference>
<dbReference type="InterPro" id="IPR006680">
    <property type="entry name" value="Amidohydro-rel"/>
</dbReference>
<name>A0AA88YEC9_PINIB</name>
<dbReference type="PANTHER" id="PTHR11113">
    <property type="entry name" value="N-ACETYLGLUCOSAMINE-6-PHOSPHATE DEACETYLASE"/>
    <property type="match status" value="1"/>
</dbReference>
<feature type="binding site" evidence="10">
    <location>
        <position position="270"/>
    </location>
    <ligand>
        <name>substrate</name>
    </ligand>
</feature>
<evidence type="ECO:0000256" key="6">
    <source>
        <dbReference type="ARBA" id="ARBA00023277"/>
    </source>
</evidence>
<keyword evidence="5 8" id="KW-0378">Hydrolase</keyword>
<dbReference type="GO" id="GO:0008448">
    <property type="term" value="F:N-acetylglucosamine-6-phosphate deacetylase activity"/>
    <property type="evidence" value="ECO:0007669"/>
    <property type="project" value="UniProtKB-UniRule"/>
</dbReference>
<dbReference type="Gene3D" id="3.20.20.140">
    <property type="entry name" value="Metal-dependent hydrolases"/>
    <property type="match status" value="1"/>
</dbReference>
<feature type="binding site" evidence="10">
    <location>
        <position position="241"/>
    </location>
    <ligand>
        <name>substrate</name>
    </ligand>
</feature>
<sequence length="428" mass="46730">MSSKGPIYQYVNCKLLRNHELVKEDLWVRDGIILNPEKVFFDERVAADTQIDCKGAIISAGFIDIQINGAFGVDFSADVDTIEDGVQKVAEGLLAHGVTSFCPTLVTSPKEIYTQIVPKVKKKNGSKDGAGILGLHLEGPFINKEKKGAHNELYIQTLENGFSDVMDTYTSLEDVAIVTLAPELDNSGMVIQELVNRGITVSVGNKPGHSKANLVQGELAVKQGASTITHLFNAMLPFHHRDPGLIGLLTSKMLPEDKTVYYGLISDGIHTHPAALRIAYRIHPEGMVLVTDAIPAMGLPQGQHHIGSQLIEIKDRGKRAVIAGTETLCGRFVTLILSTCCEHIPFLTIHCGKVFALEAATLHPAQVLGITDKKGTLDYYTEADFVILNDQLRVMATYIAGERVWGQSNLETVISRSDSMTDSAETRW</sequence>
<evidence type="ECO:0000256" key="9">
    <source>
        <dbReference type="PIRSR" id="PIRSR038994-1"/>
    </source>
</evidence>
<dbReference type="GO" id="GO:0046872">
    <property type="term" value="F:metal ion binding"/>
    <property type="evidence" value="ECO:0007669"/>
    <property type="project" value="UniProtKB-KW"/>
</dbReference>
<comment type="catalytic activity">
    <reaction evidence="7 8">
        <text>N-acetyl-D-glucosamine 6-phosphate + H2O = D-glucosamine 6-phosphate + acetate</text>
        <dbReference type="Rhea" id="RHEA:22936"/>
        <dbReference type="ChEBI" id="CHEBI:15377"/>
        <dbReference type="ChEBI" id="CHEBI:30089"/>
        <dbReference type="ChEBI" id="CHEBI:57513"/>
        <dbReference type="ChEBI" id="CHEBI:58725"/>
        <dbReference type="EC" id="3.5.1.25"/>
    </reaction>
</comment>
<feature type="binding site" evidence="10">
    <location>
        <begin position="328"/>
        <end position="330"/>
    </location>
    <ligand>
        <name>substrate</name>
    </ligand>
</feature>
<evidence type="ECO:0000256" key="8">
    <source>
        <dbReference type="PIRNR" id="PIRNR038994"/>
    </source>
</evidence>
<dbReference type="AlphaFoldDB" id="A0AA88YEC9"/>
<comment type="similarity">
    <text evidence="1 8">Belongs to the metallo-dependent hydrolases superfamily. NagA family.</text>
</comment>
<dbReference type="NCBIfam" id="TIGR00221">
    <property type="entry name" value="nagA"/>
    <property type="match status" value="1"/>
</dbReference>
<accession>A0AA88YEC9</accession>
<evidence type="ECO:0000256" key="4">
    <source>
        <dbReference type="ARBA" id="ARBA00022723"/>
    </source>
</evidence>
<dbReference type="PIRSF" id="PIRSF038994">
    <property type="entry name" value="NagA"/>
    <property type="match status" value="1"/>
</dbReference>
<feature type="binding site" evidence="11">
    <location>
        <position position="138"/>
    </location>
    <ligand>
        <name>Zn(2+)</name>
        <dbReference type="ChEBI" id="CHEBI:29105"/>
    </ligand>
</feature>